<gene>
    <name evidence="1" type="ORF">EZS28_021280</name>
</gene>
<evidence type="ECO:0000313" key="2">
    <source>
        <dbReference type="Proteomes" id="UP000324800"/>
    </source>
</evidence>
<evidence type="ECO:0000313" key="1">
    <source>
        <dbReference type="EMBL" id="KAA6383193.1"/>
    </source>
</evidence>
<dbReference type="EMBL" id="SNRW01006380">
    <property type="protein sequence ID" value="KAA6383193.1"/>
    <property type="molecule type" value="Genomic_DNA"/>
</dbReference>
<dbReference type="Pfam" id="PF13540">
    <property type="entry name" value="RCC1_2"/>
    <property type="match status" value="1"/>
</dbReference>
<proteinExistence type="predicted"/>
<protein>
    <submittedName>
        <fullName evidence="1">Uncharacterized protein</fullName>
    </submittedName>
</protein>
<sequence length="126" mass="14257">MNICDIGDDILVLIASFFQFPEDFQNYLLISPQFAELQTNPSFLNICSKQSDQYKTEQGILYKKERVLEVKAGIRHVLALCEGGRLYSSGFNHFSQCVDIESNQDEIGLVIITGNTLLLLLLLKCH</sequence>
<reference evidence="1 2" key="1">
    <citation type="submission" date="2019-03" db="EMBL/GenBank/DDBJ databases">
        <title>Single cell metagenomics reveals metabolic interactions within the superorganism composed of flagellate Streblomastix strix and complex community of Bacteroidetes bacteria on its surface.</title>
        <authorList>
            <person name="Treitli S.C."/>
            <person name="Kolisko M."/>
            <person name="Husnik F."/>
            <person name="Keeling P."/>
            <person name="Hampl V."/>
        </authorList>
    </citation>
    <scope>NUCLEOTIDE SEQUENCE [LARGE SCALE GENOMIC DNA]</scope>
    <source>
        <strain evidence="1">ST1C</strain>
    </source>
</reference>
<comment type="caution">
    <text evidence="1">The sequence shown here is derived from an EMBL/GenBank/DDBJ whole genome shotgun (WGS) entry which is preliminary data.</text>
</comment>
<accession>A0A5J4VLT5</accession>
<dbReference type="AlphaFoldDB" id="A0A5J4VLT5"/>
<organism evidence="1 2">
    <name type="scientific">Streblomastix strix</name>
    <dbReference type="NCBI Taxonomy" id="222440"/>
    <lineage>
        <taxon>Eukaryota</taxon>
        <taxon>Metamonada</taxon>
        <taxon>Preaxostyla</taxon>
        <taxon>Oxymonadida</taxon>
        <taxon>Streblomastigidae</taxon>
        <taxon>Streblomastix</taxon>
    </lineage>
</organism>
<dbReference type="Proteomes" id="UP000324800">
    <property type="component" value="Unassembled WGS sequence"/>
</dbReference>
<name>A0A5J4VLT5_9EUKA</name>
<dbReference type="InterPro" id="IPR009091">
    <property type="entry name" value="RCC1/BLIP-II"/>
</dbReference>
<dbReference type="SUPFAM" id="SSF50985">
    <property type="entry name" value="RCC1/BLIP-II"/>
    <property type="match status" value="1"/>
</dbReference>